<comment type="caution">
    <text evidence="2">The sequence shown here is derived from an EMBL/GenBank/DDBJ whole genome shotgun (WGS) entry which is preliminary data.</text>
</comment>
<sequence>MSRKIYSNIKQYQSKRNVRSHASSGKQQDAGKEQLWKEKQLRPLKIYDQQPRDTASALASNTNKLRSLVTEEGPRCLSDQSVTATVAPKSSTSTEKPPLDNNVTYRPHSTQLSHIEVAQDLIPPYNALKIDALNEHDIENEDEIADVDMEDTIMGNELVLIEDDDMLGEDLTIVESLEATDHDQNIQKTPIPMIEASDSGESGTAKGVDEKALTRNMTRSLFPKPRRASPRINSKQIDALNEHDIENEDEIADADMEDTIMGNELALIEDDDMLGEDLAIVESLEATDHDQNIQKSPIPMIEASDSGESGTAKGEQLWKEKQLRPLKIYDQQPRDTASASAGNTNKLRSLVTEEGPSRLSDQPVTATVAPKSSTSTEQPPLDNNVTYRPHIEVAEDLIPPYNALKIDALNEHDFENEDEIADADMEDTIMGNELALIEDDDMLGEDLAIVESLEATDHMIRTYKKAQFL</sequence>
<evidence type="ECO:0000256" key="1">
    <source>
        <dbReference type="SAM" id="MobiDB-lite"/>
    </source>
</evidence>
<feature type="compositionally biased region" description="Polar residues" evidence="1">
    <location>
        <begin position="78"/>
        <end position="102"/>
    </location>
</feature>
<dbReference type="EMBL" id="QGKV02000649">
    <property type="protein sequence ID" value="KAF3578213.1"/>
    <property type="molecule type" value="Genomic_DNA"/>
</dbReference>
<protein>
    <submittedName>
        <fullName evidence="2">Uncharacterized protein</fullName>
    </submittedName>
</protein>
<keyword evidence="3" id="KW-1185">Reference proteome</keyword>
<reference evidence="2 3" key="1">
    <citation type="journal article" date="2020" name="BMC Genomics">
        <title>Intraspecific diversification of the crop wild relative Brassica cretica Lam. using demographic model selection.</title>
        <authorList>
            <person name="Kioukis A."/>
            <person name="Michalopoulou V.A."/>
            <person name="Briers L."/>
            <person name="Pirintsos S."/>
            <person name="Studholme D.J."/>
            <person name="Pavlidis P."/>
            <person name="Sarris P.F."/>
        </authorList>
    </citation>
    <scope>NUCLEOTIDE SEQUENCE [LARGE SCALE GENOMIC DNA]</scope>
    <source>
        <strain evidence="3">cv. PFS-1207/04</strain>
    </source>
</reference>
<feature type="compositionally biased region" description="Basic and acidic residues" evidence="1">
    <location>
        <begin position="29"/>
        <end position="41"/>
    </location>
</feature>
<name>A0ABQ7DJE6_BRACR</name>
<evidence type="ECO:0000313" key="2">
    <source>
        <dbReference type="EMBL" id="KAF3578213.1"/>
    </source>
</evidence>
<feature type="compositionally biased region" description="Polar residues" evidence="1">
    <location>
        <begin position="359"/>
        <end position="383"/>
    </location>
</feature>
<feature type="region of interest" description="Disordered" evidence="1">
    <location>
        <begin position="285"/>
        <end position="383"/>
    </location>
</feature>
<proteinExistence type="predicted"/>
<organism evidence="2 3">
    <name type="scientific">Brassica cretica</name>
    <name type="common">Mustard</name>
    <dbReference type="NCBI Taxonomy" id="69181"/>
    <lineage>
        <taxon>Eukaryota</taxon>
        <taxon>Viridiplantae</taxon>
        <taxon>Streptophyta</taxon>
        <taxon>Embryophyta</taxon>
        <taxon>Tracheophyta</taxon>
        <taxon>Spermatophyta</taxon>
        <taxon>Magnoliopsida</taxon>
        <taxon>eudicotyledons</taxon>
        <taxon>Gunneridae</taxon>
        <taxon>Pentapetalae</taxon>
        <taxon>rosids</taxon>
        <taxon>malvids</taxon>
        <taxon>Brassicales</taxon>
        <taxon>Brassicaceae</taxon>
        <taxon>Brassiceae</taxon>
        <taxon>Brassica</taxon>
    </lineage>
</organism>
<evidence type="ECO:0000313" key="3">
    <source>
        <dbReference type="Proteomes" id="UP000266723"/>
    </source>
</evidence>
<dbReference type="Proteomes" id="UP000266723">
    <property type="component" value="Unassembled WGS sequence"/>
</dbReference>
<accession>A0ABQ7DJE6</accession>
<feature type="region of interest" description="Disordered" evidence="1">
    <location>
        <begin position="1"/>
        <end position="102"/>
    </location>
</feature>
<gene>
    <name evidence="2" type="ORF">DY000_02032646</name>
</gene>
<feature type="compositionally biased region" description="Polar residues" evidence="1">
    <location>
        <begin position="8"/>
        <end position="27"/>
    </location>
</feature>
<feature type="compositionally biased region" description="Polar residues" evidence="1">
    <location>
        <begin position="334"/>
        <end position="347"/>
    </location>
</feature>